<dbReference type="EMBL" id="BHYM01000001">
    <property type="protein sequence ID" value="GCE36079.1"/>
    <property type="molecule type" value="Genomic_DNA"/>
</dbReference>
<reference evidence="1 2" key="1">
    <citation type="submission" date="2018-11" db="EMBL/GenBank/DDBJ databases">
        <title>Microbial catabolism of amino acid.</title>
        <authorList>
            <person name="Hibi M."/>
            <person name="Ogawa J."/>
        </authorList>
    </citation>
    <scope>NUCLEOTIDE SEQUENCE [LARGE SCALE GENOMIC DNA]</scope>
    <source>
        <strain evidence="1 2">C31-06</strain>
    </source>
</reference>
<protein>
    <submittedName>
        <fullName evidence="1">Alcohol dehydrogenase</fullName>
    </submittedName>
</protein>
<proteinExistence type="predicted"/>
<evidence type="ECO:0000313" key="2">
    <source>
        <dbReference type="Proteomes" id="UP000287519"/>
    </source>
</evidence>
<gene>
    <name evidence="1" type="ORF">Rhow_000023</name>
</gene>
<dbReference type="Proteomes" id="UP000287519">
    <property type="component" value="Unassembled WGS sequence"/>
</dbReference>
<sequence length="40" mass="4112">MVSAEVDSIRDPVGGDAFDEAVRVLAQAGLVLGKAVLVQD</sequence>
<comment type="caution">
    <text evidence="1">The sequence shown here is derived from an EMBL/GenBank/DDBJ whole genome shotgun (WGS) entry which is preliminary data.</text>
</comment>
<evidence type="ECO:0000313" key="1">
    <source>
        <dbReference type="EMBL" id="GCE36079.1"/>
    </source>
</evidence>
<keyword evidence="2" id="KW-1185">Reference proteome</keyword>
<organism evidence="1 2">
    <name type="scientific">Rhodococcus wratislaviensis</name>
    <name type="common">Tsukamurella wratislaviensis</name>
    <dbReference type="NCBI Taxonomy" id="44752"/>
    <lineage>
        <taxon>Bacteria</taxon>
        <taxon>Bacillati</taxon>
        <taxon>Actinomycetota</taxon>
        <taxon>Actinomycetes</taxon>
        <taxon>Mycobacteriales</taxon>
        <taxon>Nocardiaceae</taxon>
        <taxon>Rhodococcus</taxon>
    </lineage>
</organism>
<name>A0A402BXW9_RHOWR</name>
<dbReference type="AlphaFoldDB" id="A0A402BXW9"/>
<accession>A0A402BXW9</accession>